<proteinExistence type="predicted"/>
<protein>
    <submittedName>
        <fullName evidence="1">Uncharacterized protein</fullName>
    </submittedName>
</protein>
<dbReference type="AlphaFoldDB" id="A0A644Z432"/>
<comment type="caution">
    <text evidence="1">The sequence shown here is derived from an EMBL/GenBank/DDBJ whole genome shotgun (WGS) entry which is preliminary data.</text>
</comment>
<reference evidence="1" key="1">
    <citation type="submission" date="2019-08" db="EMBL/GenBank/DDBJ databases">
        <authorList>
            <person name="Kucharzyk K."/>
            <person name="Murdoch R.W."/>
            <person name="Higgins S."/>
            <person name="Loffler F."/>
        </authorList>
    </citation>
    <scope>NUCLEOTIDE SEQUENCE</scope>
</reference>
<evidence type="ECO:0000313" key="1">
    <source>
        <dbReference type="EMBL" id="MPM32874.1"/>
    </source>
</evidence>
<dbReference type="EMBL" id="VSSQ01006489">
    <property type="protein sequence ID" value="MPM32874.1"/>
    <property type="molecule type" value="Genomic_DNA"/>
</dbReference>
<organism evidence="1">
    <name type="scientific">bioreactor metagenome</name>
    <dbReference type="NCBI Taxonomy" id="1076179"/>
    <lineage>
        <taxon>unclassified sequences</taxon>
        <taxon>metagenomes</taxon>
        <taxon>ecological metagenomes</taxon>
    </lineage>
</organism>
<name>A0A644Z432_9ZZZZ</name>
<gene>
    <name evidence="1" type="ORF">SDC9_79440</name>
</gene>
<sequence length="35" mass="4233">MVKTRREGKYTIISFDNECKKKEKNTVKYLQVLKI</sequence>
<accession>A0A644Z432</accession>